<organism evidence="1">
    <name type="scientific">Ajellomyces dermatitidis (strain ATCC 18188 / CBS 674.68)</name>
    <name type="common">Blastomyces dermatitidis</name>
    <dbReference type="NCBI Taxonomy" id="653446"/>
    <lineage>
        <taxon>Eukaryota</taxon>
        <taxon>Fungi</taxon>
        <taxon>Dikarya</taxon>
        <taxon>Ascomycota</taxon>
        <taxon>Pezizomycotina</taxon>
        <taxon>Eurotiomycetes</taxon>
        <taxon>Eurotiomycetidae</taxon>
        <taxon>Onygenales</taxon>
        <taxon>Ajellomycetaceae</taxon>
        <taxon>Blastomyces</taxon>
    </lineage>
</organism>
<sequence>FSCIDRSVFTDNSELNIESLIENLKNMIMKKLSMLCIIRSSISSSTLSVSFSVTLSQSSTPASVSDSLTSATSVSVTLTSVTSDFTVSAFITSSLCFKKMLCRLNKLCFSSFSFLSFLSNADFSVKDICVFRNRNADIVLLYTHRCEAFALMSEIILIKDDNITETTLSYSQASFITFSFSSVRKVVYTSDCK</sequence>
<feature type="non-terminal residue" evidence="1">
    <location>
        <position position="1"/>
    </location>
</feature>
<dbReference type="Proteomes" id="UP000007802">
    <property type="component" value="Unassembled WGS sequence"/>
</dbReference>
<protein>
    <submittedName>
        <fullName evidence="1">Uncharacterized protein</fullName>
    </submittedName>
</protein>
<reference evidence="1" key="1">
    <citation type="submission" date="2010-03" db="EMBL/GenBank/DDBJ databases">
        <title>Annotation of Blastomyces dermatitidis strain ATCC 18188.</title>
        <authorList>
            <consortium name="The Broad Institute Genome Sequencing Platform"/>
            <consortium name="Broad Institute Genome Sequencing Center for Infectious Disease."/>
            <person name="Cuomo C."/>
            <person name="Klein B."/>
            <person name="Sullivan T."/>
            <person name="Heitman J."/>
            <person name="Young S."/>
            <person name="Zeng Q."/>
            <person name="Gargeya S."/>
            <person name="Alvarado L."/>
            <person name="Berlin A.M."/>
            <person name="Chapman S.B."/>
            <person name="Chen Z."/>
            <person name="Freedman E."/>
            <person name="Gellesch M."/>
            <person name="Goldberg J."/>
            <person name="Griggs A."/>
            <person name="Gujja S."/>
            <person name="Heilman E."/>
            <person name="Heiman D."/>
            <person name="Howarth C."/>
            <person name="Mehta T."/>
            <person name="Neiman D."/>
            <person name="Pearson M."/>
            <person name="Roberts A."/>
            <person name="Saif S."/>
            <person name="Shea T."/>
            <person name="Shenoy N."/>
            <person name="Sisk P."/>
            <person name="Stolte C."/>
            <person name="Sykes S."/>
            <person name="White J."/>
            <person name="Yandava C."/>
            <person name="Haas B."/>
            <person name="Nusbaum C."/>
            <person name="Birren B."/>
        </authorList>
    </citation>
    <scope>NUCLEOTIDE SEQUENCE [LARGE SCALE GENOMIC DNA]</scope>
    <source>
        <strain evidence="1">ATCC 18188</strain>
    </source>
</reference>
<name>F2TU25_AJEDA</name>
<gene>
    <name evidence="1" type="ORF">BDDG_09688</name>
</gene>
<dbReference type="HOGENOM" id="CLU_144259_0_0_1"/>
<dbReference type="EMBL" id="GG749680">
    <property type="protein sequence ID" value="EGE86738.2"/>
    <property type="molecule type" value="Genomic_DNA"/>
</dbReference>
<evidence type="ECO:0000313" key="1">
    <source>
        <dbReference type="EMBL" id="EGE86738.2"/>
    </source>
</evidence>
<accession>F2TU25</accession>
<proteinExistence type="predicted"/>
<feature type="non-terminal residue" evidence="1">
    <location>
        <position position="193"/>
    </location>
</feature>
<dbReference type="AlphaFoldDB" id="F2TU25"/>